<proteinExistence type="predicted"/>
<dbReference type="AlphaFoldDB" id="A0A8H3QIY7"/>
<dbReference type="EMBL" id="BLAL01000054">
    <property type="protein sequence ID" value="GES81438.1"/>
    <property type="molecule type" value="Genomic_DNA"/>
</dbReference>
<evidence type="ECO:0000313" key="2">
    <source>
        <dbReference type="Proteomes" id="UP000615446"/>
    </source>
</evidence>
<comment type="caution">
    <text evidence="1">The sequence shown here is derived from an EMBL/GenBank/DDBJ whole genome shotgun (WGS) entry which is preliminary data.</text>
</comment>
<protein>
    <submittedName>
        <fullName evidence="1">Uncharacterized protein</fullName>
    </submittedName>
</protein>
<reference evidence="1" key="1">
    <citation type="submission" date="2019-10" db="EMBL/GenBank/DDBJ databases">
        <title>Conservation and host-specific expression of non-tandemly repeated heterogenous ribosome RNA gene in arbuscular mycorrhizal fungi.</title>
        <authorList>
            <person name="Maeda T."/>
            <person name="Kobayashi Y."/>
            <person name="Nakagawa T."/>
            <person name="Ezawa T."/>
            <person name="Yamaguchi K."/>
            <person name="Bino T."/>
            <person name="Nishimoto Y."/>
            <person name="Shigenobu S."/>
            <person name="Kawaguchi M."/>
        </authorList>
    </citation>
    <scope>NUCLEOTIDE SEQUENCE</scope>
    <source>
        <strain evidence="1">HR1</strain>
    </source>
</reference>
<evidence type="ECO:0000313" key="1">
    <source>
        <dbReference type="EMBL" id="GES81438.1"/>
    </source>
</evidence>
<gene>
    <name evidence="1" type="ORF">RCL2_000868300</name>
</gene>
<sequence>MGDQFSRSVLCLDDFEGFNISFTKEGMALLSTVKVDPGRWEPTDEVPSEWSNPGSITEGLYWSVRSLLLPWCIPPELFA</sequence>
<accession>A0A8H3QIY7</accession>
<organism evidence="1 2">
    <name type="scientific">Rhizophagus clarus</name>
    <dbReference type="NCBI Taxonomy" id="94130"/>
    <lineage>
        <taxon>Eukaryota</taxon>
        <taxon>Fungi</taxon>
        <taxon>Fungi incertae sedis</taxon>
        <taxon>Mucoromycota</taxon>
        <taxon>Glomeromycotina</taxon>
        <taxon>Glomeromycetes</taxon>
        <taxon>Glomerales</taxon>
        <taxon>Glomeraceae</taxon>
        <taxon>Rhizophagus</taxon>
    </lineage>
</organism>
<name>A0A8H3QIY7_9GLOM</name>
<dbReference type="Proteomes" id="UP000615446">
    <property type="component" value="Unassembled WGS sequence"/>
</dbReference>